<keyword evidence="2" id="KW-0175">Coiled coil</keyword>
<dbReference type="InterPro" id="IPR050465">
    <property type="entry name" value="UPF0194_transport"/>
</dbReference>
<proteinExistence type="predicted"/>
<evidence type="ECO:0000313" key="4">
    <source>
        <dbReference type="Proteomes" id="UP000535020"/>
    </source>
</evidence>
<keyword evidence="4" id="KW-1185">Reference proteome</keyword>
<dbReference type="RefSeq" id="WP_176005398.1">
    <property type="nucleotide sequence ID" value="NZ_JABWMI010000008.1"/>
</dbReference>
<dbReference type="PANTHER" id="PTHR32347">
    <property type="entry name" value="EFFLUX SYSTEM COMPONENT YKNX-RELATED"/>
    <property type="match status" value="1"/>
</dbReference>
<evidence type="ECO:0000256" key="2">
    <source>
        <dbReference type="ARBA" id="ARBA00023054"/>
    </source>
</evidence>
<sequence>MKSFIKKITIFLSLAVIGCNNNDNEFDATGTFEAVETIVSADANGPIKQFKIDEGQILEAGQTVGYIDTMQLYLKKKQLEAQIKTVLSKKPQIAVEVASLQEELLQAKRDRNRIANLVKADAATQKQLDDATSYIEIVRKKITAQQTSLGNTSASLSDEARSLVVQIEQINDQLSRSKIVNETKGSVIVKYAEENEITSVGKPLYKIADLSYITLRAYVSGDQFAQLKLGQKVKVFTDVDANGYKQTEGVVEWISDKAEFTPKTIQTKDERSNLVYAIKVKVKNDGLLKIGMYGELKFN</sequence>
<dbReference type="SUPFAM" id="SSF111369">
    <property type="entry name" value="HlyD-like secretion proteins"/>
    <property type="match status" value="1"/>
</dbReference>
<evidence type="ECO:0000256" key="1">
    <source>
        <dbReference type="ARBA" id="ARBA00004196"/>
    </source>
</evidence>
<protein>
    <submittedName>
        <fullName evidence="3">HlyD family efflux transporter periplasmic adaptor subunit</fullName>
    </submittedName>
</protein>
<comment type="subcellular location">
    <subcellularLocation>
        <location evidence="1">Cell envelope</location>
    </subcellularLocation>
</comment>
<dbReference type="PANTHER" id="PTHR32347:SF23">
    <property type="entry name" value="BLL5650 PROTEIN"/>
    <property type="match status" value="1"/>
</dbReference>
<accession>A0A7Y8Y296</accession>
<dbReference type="GO" id="GO:0030313">
    <property type="term" value="C:cell envelope"/>
    <property type="evidence" value="ECO:0007669"/>
    <property type="project" value="UniProtKB-SubCell"/>
</dbReference>
<organism evidence="3 4">
    <name type="scientific">Flavobacterium agri</name>
    <dbReference type="NCBI Taxonomy" id="2743471"/>
    <lineage>
        <taxon>Bacteria</taxon>
        <taxon>Pseudomonadati</taxon>
        <taxon>Bacteroidota</taxon>
        <taxon>Flavobacteriia</taxon>
        <taxon>Flavobacteriales</taxon>
        <taxon>Flavobacteriaceae</taxon>
        <taxon>Flavobacterium</taxon>
    </lineage>
</organism>
<name>A0A7Y8Y296_9FLAO</name>
<dbReference type="Proteomes" id="UP000535020">
    <property type="component" value="Unassembled WGS sequence"/>
</dbReference>
<reference evidence="3 4" key="1">
    <citation type="submission" date="2020-07" db="EMBL/GenBank/DDBJ databases">
        <authorList>
            <person name="Sun Q."/>
        </authorList>
    </citation>
    <scope>NUCLEOTIDE SEQUENCE [LARGE SCALE GENOMIC DNA]</scope>
    <source>
        <strain evidence="3 4">MAH-1</strain>
    </source>
</reference>
<gene>
    <name evidence="3" type="ORF">HZF10_06550</name>
</gene>
<evidence type="ECO:0000313" key="3">
    <source>
        <dbReference type="EMBL" id="NYA70573.1"/>
    </source>
</evidence>
<dbReference type="AlphaFoldDB" id="A0A7Y8Y296"/>
<dbReference type="Gene3D" id="2.40.30.170">
    <property type="match status" value="1"/>
</dbReference>
<dbReference type="EMBL" id="JACBJI010000002">
    <property type="protein sequence ID" value="NYA70573.1"/>
    <property type="molecule type" value="Genomic_DNA"/>
</dbReference>
<dbReference type="PROSITE" id="PS51257">
    <property type="entry name" value="PROKAR_LIPOPROTEIN"/>
    <property type="match status" value="1"/>
</dbReference>
<comment type="caution">
    <text evidence="3">The sequence shown here is derived from an EMBL/GenBank/DDBJ whole genome shotgun (WGS) entry which is preliminary data.</text>
</comment>